<organism evidence="3 4">
    <name type="scientific">Aphanomyces astaci</name>
    <name type="common">Crayfish plague agent</name>
    <dbReference type="NCBI Taxonomy" id="112090"/>
    <lineage>
        <taxon>Eukaryota</taxon>
        <taxon>Sar</taxon>
        <taxon>Stramenopiles</taxon>
        <taxon>Oomycota</taxon>
        <taxon>Saprolegniomycetes</taxon>
        <taxon>Saprolegniales</taxon>
        <taxon>Verrucalvaceae</taxon>
        <taxon>Aphanomyces</taxon>
    </lineage>
</organism>
<proteinExistence type="predicted"/>
<keyword evidence="1" id="KW-0175">Coiled coil</keyword>
<dbReference type="AlphaFoldDB" id="A0A9X8HGM3"/>
<reference evidence="3 4" key="1">
    <citation type="journal article" date="2018" name="J. Invertebr. Pathol.">
        <title>New genotyping method for the causative agent of crayfish plague (Aphanomyces astaci) based on whole genome data.</title>
        <authorList>
            <person name="Minardi D."/>
            <person name="Studholme D.J."/>
            <person name="van der Giezen M."/>
            <person name="Pretto T."/>
            <person name="Oidtmann B."/>
        </authorList>
    </citation>
    <scope>NUCLEOTIDE SEQUENCE [LARGE SCALE GENOMIC DNA]</scope>
    <source>
        <strain evidence="3 4">KB13</strain>
    </source>
</reference>
<dbReference type="Proteomes" id="UP000275652">
    <property type="component" value="Unassembled WGS sequence"/>
</dbReference>
<feature type="compositionally biased region" description="Basic and acidic residues" evidence="2">
    <location>
        <begin position="521"/>
        <end position="534"/>
    </location>
</feature>
<protein>
    <submittedName>
        <fullName evidence="3">Uncharacterized protein</fullName>
    </submittedName>
</protein>
<name>A0A9X8HGM3_APHAT</name>
<evidence type="ECO:0000256" key="1">
    <source>
        <dbReference type="SAM" id="Coils"/>
    </source>
</evidence>
<gene>
    <name evidence="3" type="ORF">DYB28_001856</name>
</gene>
<feature type="region of interest" description="Disordered" evidence="2">
    <location>
        <begin position="211"/>
        <end position="245"/>
    </location>
</feature>
<evidence type="ECO:0000313" key="4">
    <source>
        <dbReference type="Proteomes" id="UP000275652"/>
    </source>
</evidence>
<feature type="region of interest" description="Disordered" evidence="2">
    <location>
        <begin position="495"/>
        <end position="537"/>
    </location>
</feature>
<dbReference type="EMBL" id="QUTI01009702">
    <property type="protein sequence ID" value="RLO13028.1"/>
    <property type="molecule type" value="Genomic_DNA"/>
</dbReference>
<sequence>MLSVVDSSEMQRTVSLELKEARLMDELSRMPKGILLSDGSAESSVDDIISEFGIEVVMADEGKKRKANEIAEDADDSVEVAELPAQQVEVVDLTAESDDDGGVVPSEDAAEVAQRKADWEAKAAVKRERLGQLEQQAAADLVKSAMQTVGAEGVQKLLEQHLAREEAAKKARAVEEVKAKARRAEEAKTIAAAAAKAADEAAKEAAEAARKVTSEGVTGTPSGEGGHPNATGVGGKERKASGVGTAVKTEAKVKAELVGPERTGLARDEVFERELGFHWDRSRIFTPAGWGGVDLEYVRGVTRHLTGVREFDETREDWGYQVANAAGVERYLRLFASAQSFELRVLWMLLAMECMQLARVSFHRFDEFKGAMRELHERERLERWTVDVGRIELCNDETLLEYLVAFVWTLVGQGSGRHGQLPLTAGRLANSLSNFAGVRRQKHGRLDARSVARIAARVNMRRGPEGGQLTAAERQAAADYRAGARAIAAPQQVVVPMSRTATAGESEEEEKSEAAEEEEPPRDPKDRSRRDGRGNSEWFGECAWGVWKVRLQAVR</sequence>
<evidence type="ECO:0000313" key="3">
    <source>
        <dbReference type="EMBL" id="RLO13028.1"/>
    </source>
</evidence>
<accession>A0A9X8HGM3</accession>
<feature type="compositionally biased region" description="Acidic residues" evidence="2">
    <location>
        <begin position="505"/>
        <end position="520"/>
    </location>
</feature>
<feature type="coiled-coil region" evidence="1">
    <location>
        <begin position="164"/>
        <end position="211"/>
    </location>
</feature>
<evidence type="ECO:0000256" key="2">
    <source>
        <dbReference type="SAM" id="MobiDB-lite"/>
    </source>
</evidence>
<comment type="caution">
    <text evidence="3">The sequence shown here is derived from an EMBL/GenBank/DDBJ whole genome shotgun (WGS) entry which is preliminary data.</text>
</comment>